<comment type="caution">
    <text evidence="2">The sequence shown here is derived from an EMBL/GenBank/DDBJ whole genome shotgun (WGS) entry which is preliminary data.</text>
</comment>
<feature type="domain" description="Homing endonuclease LAGLIDADG" evidence="1">
    <location>
        <begin position="175"/>
        <end position="242"/>
    </location>
</feature>
<gene>
    <name evidence="2" type="ORF">SPIL2461_LOCUS22384</name>
</gene>
<dbReference type="EMBL" id="CAJNIZ010047231">
    <property type="protein sequence ID" value="CAE7764476.1"/>
    <property type="molecule type" value="Genomic_DNA"/>
</dbReference>
<dbReference type="GO" id="GO:0004519">
    <property type="term" value="F:endonuclease activity"/>
    <property type="evidence" value="ECO:0007669"/>
    <property type="project" value="InterPro"/>
</dbReference>
<dbReference type="InterPro" id="IPR004860">
    <property type="entry name" value="LAGLIDADG_dom"/>
</dbReference>
<dbReference type="Pfam" id="PF14528">
    <property type="entry name" value="LAGLIDADG_3"/>
    <property type="match status" value="1"/>
</dbReference>
<dbReference type="SUPFAM" id="SSF55608">
    <property type="entry name" value="Homing endonucleases"/>
    <property type="match status" value="1"/>
</dbReference>
<accession>A0A812Y813</accession>
<dbReference type="Proteomes" id="UP000649617">
    <property type="component" value="Unassembled WGS sequence"/>
</dbReference>
<name>A0A812Y813_SYMPI</name>
<sequence length="369" mass="41142">AASVANFTLMCLRLTHFKLGDTLYRLLLLSAGRQEVQGNRTFSTPTLRYLAGFFDGDGHVGSASDSRGAFLEVSQSFDKSAILMRFRETFGGSIKLSAQGLGLRKPMLAWCIHGTAARSAAQCLAVHSIGKGKQLDLAGAWPTEKSRRADFKAQLHKLKQHDSALVRRCSWEYCAGLFDADGHIRQNLDTTSFDLHLHQKFDTILQCVQSFLGSSLGLDASLRKSDKQQIFSLSIFGRSNCRQVLGAMLHAGLLGKADQARLAIGLTRENATQVREQLGKMTGNQRFGKRLDEAGLQRAQRIQALQKQAANWKRKGKPHDAEAILVQVEVLKSQHQLLNARHENWQLLWYYEMIKGHSYLAGYSMVINQ</sequence>
<organism evidence="2 3">
    <name type="scientific">Symbiodinium pilosum</name>
    <name type="common">Dinoflagellate</name>
    <dbReference type="NCBI Taxonomy" id="2952"/>
    <lineage>
        <taxon>Eukaryota</taxon>
        <taxon>Sar</taxon>
        <taxon>Alveolata</taxon>
        <taxon>Dinophyceae</taxon>
        <taxon>Suessiales</taxon>
        <taxon>Symbiodiniaceae</taxon>
        <taxon>Symbiodinium</taxon>
    </lineage>
</organism>
<feature type="non-terminal residue" evidence="2">
    <location>
        <position position="369"/>
    </location>
</feature>
<protein>
    <recommendedName>
        <fullName evidence="1">Homing endonuclease LAGLIDADG domain-containing protein</fullName>
    </recommendedName>
</protein>
<evidence type="ECO:0000259" key="1">
    <source>
        <dbReference type="Pfam" id="PF14528"/>
    </source>
</evidence>
<proteinExistence type="predicted"/>
<dbReference type="InterPro" id="IPR027434">
    <property type="entry name" value="Homing_endonucl"/>
</dbReference>
<reference evidence="2" key="1">
    <citation type="submission" date="2021-02" db="EMBL/GenBank/DDBJ databases">
        <authorList>
            <person name="Dougan E. K."/>
            <person name="Rhodes N."/>
            <person name="Thang M."/>
            <person name="Chan C."/>
        </authorList>
    </citation>
    <scope>NUCLEOTIDE SEQUENCE</scope>
</reference>
<dbReference type="AlphaFoldDB" id="A0A812Y813"/>
<evidence type="ECO:0000313" key="2">
    <source>
        <dbReference type="EMBL" id="CAE7764476.1"/>
    </source>
</evidence>
<evidence type="ECO:0000313" key="3">
    <source>
        <dbReference type="Proteomes" id="UP000649617"/>
    </source>
</evidence>
<keyword evidence="3" id="KW-1185">Reference proteome</keyword>
<dbReference type="OrthoDB" id="439133at2759"/>
<feature type="non-terminal residue" evidence="2">
    <location>
        <position position="1"/>
    </location>
</feature>